<dbReference type="AlphaFoldDB" id="A0A090ZPB8"/>
<dbReference type="Proteomes" id="UP000029278">
    <property type="component" value="Unassembled WGS sequence"/>
</dbReference>
<dbReference type="STRING" id="44252.DJ90_2055"/>
<gene>
    <name evidence="1" type="ORF">DJ90_2055</name>
</gene>
<comment type="caution">
    <text evidence="1">The sequence shown here is derived from an EMBL/GenBank/DDBJ whole genome shotgun (WGS) entry which is preliminary data.</text>
</comment>
<organism evidence="1 2">
    <name type="scientific">Paenibacillus macerans</name>
    <name type="common">Bacillus macerans</name>
    <dbReference type="NCBI Taxonomy" id="44252"/>
    <lineage>
        <taxon>Bacteria</taxon>
        <taxon>Bacillati</taxon>
        <taxon>Bacillota</taxon>
        <taxon>Bacilli</taxon>
        <taxon>Bacillales</taxon>
        <taxon>Paenibacillaceae</taxon>
        <taxon>Paenibacillus</taxon>
    </lineage>
</organism>
<evidence type="ECO:0000313" key="2">
    <source>
        <dbReference type="Proteomes" id="UP000029278"/>
    </source>
</evidence>
<name>A0A090ZPB8_PAEMA</name>
<dbReference type="HOGENOM" id="CLU_3186645_0_0_9"/>
<reference evidence="1 2" key="1">
    <citation type="submission" date="2014-04" db="EMBL/GenBank/DDBJ databases">
        <authorList>
            <person name="Bishop-Lilly K.A."/>
            <person name="Broomall S.M."/>
            <person name="Chain P.S."/>
            <person name="Chertkov O."/>
            <person name="Coyne S.R."/>
            <person name="Daligault H.E."/>
            <person name="Davenport K.W."/>
            <person name="Erkkila T."/>
            <person name="Frey K.G."/>
            <person name="Gibbons H.S."/>
            <person name="Gu W."/>
            <person name="Jaissle J."/>
            <person name="Johnson S.L."/>
            <person name="Koroleva G.I."/>
            <person name="Ladner J.T."/>
            <person name="Lo C.-C."/>
            <person name="Minogue T.D."/>
            <person name="Munk C."/>
            <person name="Palacios G.F."/>
            <person name="Redden C.L."/>
            <person name="Rosenzweig C.N."/>
            <person name="Scholz M.B."/>
            <person name="Teshima H."/>
            <person name="Xu Y."/>
        </authorList>
    </citation>
    <scope>NUCLEOTIDE SEQUENCE [LARGE SCALE GENOMIC DNA]</scope>
    <source>
        <strain evidence="1 2">8244</strain>
    </source>
</reference>
<protein>
    <submittedName>
        <fullName evidence="1">Uncharacterized protein</fullName>
    </submittedName>
</protein>
<sequence length="46" mass="5428">MIIDELNQILAEPDYWLGEGKNLALKKFREETINLFIPQLSQGKYF</sequence>
<dbReference type="EMBL" id="JMQA01000001">
    <property type="protein sequence ID" value="KFN12288.1"/>
    <property type="molecule type" value="Genomic_DNA"/>
</dbReference>
<dbReference type="PATRIC" id="fig|44252.3.peg.251"/>
<proteinExistence type="predicted"/>
<evidence type="ECO:0000313" key="1">
    <source>
        <dbReference type="EMBL" id="KFN12288.1"/>
    </source>
</evidence>
<keyword evidence="2" id="KW-1185">Reference proteome</keyword>
<accession>A0A090ZPB8</accession>